<feature type="compositionally biased region" description="Basic and acidic residues" evidence="1">
    <location>
        <begin position="91"/>
        <end position="101"/>
    </location>
</feature>
<evidence type="ECO:0000313" key="3">
    <source>
        <dbReference type="EMBL" id="KAH6688037.1"/>
    </source>
</evidence>
<dbReference type="Proteomes" id="UP000770015">
    <property type="component" value="Unassembled WGS sequence"/>
</dbReference>
<comment type="caution">
    <text evidence="3">The sequence shown here is derived from an EMBL/GenBank/DDBJ whole genome shotgun (WGS) entry which is preliminary data.</text>
</comment>
<proteinExistence type="predicted"/>
<name>A0A9P8VEF3_9PEZI</name>
<feature type="compositionally biased region" description="Polar residues" evidence="1">
    <location>
        <begin position="73"/>
        <end position="83"/>
    </location>
</feature>
<feature type="transmembrane region" description="Helical" evidence="2">
    <location>
        <begin position="298"/>
        <end position="320"/>
    </location>
</feature>
<dbReference type="EMBL" id="JAGSXJ010000010">
    <property type="protein sequence ID" value="KAH6688037.1"/>
    <property type="molecule type" value="Genomic_DNA"/>
</dbReference>
<keyword evidence="4" id="KW-1185">Reference proteome</keyword>
<keyword evidence="2" id="KW-1133">Transmembrane helix</keyword>
<evidence type="ECO:0000256" key="1">
    <source>
        <dbReference type="SAM" id="MobiDB-lite"/>
    </source>
</evidence>
<feature type="compositionally biased region" description="Low complexity" evidence="1">
    <location>
        <begin position="123"/>
        <end position="136"/>
    </location>
</feature>
<keyword evidence="2" id="KW-0812">Transmembrane</keyword>
<gene>
    <name evidence="3" type="ORF">F5X68DRAFT_206764</name>
</gene>
<organism evidence="3 4">
    <name type="scientific">Plectosphaerella plurivora</name>
    <dbReference type="NCBI Taxonomy" id="936078"/>
    <lineage>
        <taxon>Eukaryota</taxon>
        <taxon>Fungi</taxon>
        <taxon>Dikarya</taxon>
        <taxon>Ascomycota</taxon>
        <taxon>Pezizomycotina</taxon>
        <taxon>Sordariomycetes</taxon>
        <taxon>Hypocreomycetidae</taxon>
        <taxon>Glomerellales</taxon>
        <taxon>Plectosphaerellaceae</taxon>
        <taxon>Plectosphaerella</taxon>
    </lineage>
</organism>
<dbReference type="AlphaFoldDB" id="A0A9P8VEF3"/>
<sequence>MLEYFAYKKYKKNQTEKDARKEVEDYERSSVSAGKQPATPEPLLDEDDEAFFARLLEGPDDVASRPPLPVRTSGLSQANTTGSATAPTKTAVKEKEKEKKSLNPIHLLLHRKDNKDKDKQLVPSTSTTPAPATAAPVDEAEREREELSQVLDDLNLGASRNNKAFALSADNNELVRKFTLVLKDLVNGVPTAVDDLKSLIDDRDGTLKRNYDKLPSSMKKLVANLPDKMTKNMGPELLAVAAESQGIKSNGKDADGNMKDAAKSLFMPKNLNDLITKPSAIIGMLKAIVNFLKLRWPAVIGLNVVWSIAIFLLLLVLWYCHKRGRETRLERERSQQSVDGAGRIEELPDDPMLPGPPSRSSSYRSGHRSGSSRDSRRGSRTPRRDLSPALESPRRRRTHR</sequence>
<feature type="compositionally biased region" description="Basic and acidic residues" evidence="1">
    <location>
        <begin position="371"/>
        <end position="386"/>
    </location>
</feature>
<accession>A0A9P8VEF3</accession>
<keyword evidence="2" id="KW-0472">Membrane</keyword>
<dbReference type="OrthoDB" id="5398191at2759"/>
<feature type="compositionally biased region" description="Basic and acidic residues" evidence="1">
    <location>
        <begin position="110"/>
        <end position="120"/>
    </location>
</feature>
<feature type="region of interest" description="Disordered" evidence="1">
    <location>
        <begin position="15"/>
        <end position="138"/>
    </location>
</feature>
<reference evidence="3" key="1">
    <citation type="journal article" date="2021" name="Nat. Commun.">
        <title>Genetic determinants of endophytism in the Arabidopsis root mycobiome.</title>
        <authorList>
            <person name="Mesny F."/>
            <person name="Miyauchi S."/>
            <person name="Thiergart T."/>
            <person name="Pickel B."/>
            <person name="Atanasova L."/>
            <person name="Karlsson M."/>
            <person name="Huettel B."/>
            <person name="Barry K.W."/>
            <person name="Haridas S."/>
            <person name="Chen C."/>
            <person name="Bauer D."/>
            <person name="Andreopoulos W."/>
            <person name="Pangilinan J."/>
            <person name="LaButti K."/>
            <person name="Riley R."/>
            <person name="Lipzen A."/>
            <person name="Clum A."/>
            <person name="Drula E."/>
            <person name="Henrissat B."/>
            <person name="Kohler A."/>
            <person name="Grigoriev I.V."/>
            <person name="Martin F.M."/>
            <person name="Hacquard S."/>
        </authorList>
    </citation>
    <scope>NUCLEOTIDE SEQUENCE</scope>
    <source>
        <strain evidence="3">MPI-SDFR-AT-0117</strain>
    </source>
</reference>
<evidence type="ECO:0000313" key="4">
    <source>
        <dbReference type="Proteomes" id="UP000770015"/>
    </source>
</evidence>
<feature type="compositionally biased region" description="Basic and acidic residues" evidence="1">
    <location>
        <begin position="15"/>
        <end position="28"/>
    </location>
</feature>
<protein>
    <submittedName>
        <fullName evidence="3">Uncharacterized protein</fullName>
    </submittedName>
</protein>
<evidence type="ECO:0000256" key="2">
    <source>
        <dbReference type="SAM" id="Phobius"/>
    </source>
</evidence>
<feature type="region of interest" description="Disordered" evidence="1">
    <location>
        <begin position="328"/>
        <end position="400"/>
    </location>
</feature>